<dbReference type="Pfam" id="PF00183">
    <property type="entry name" value="HSP90"/>
    <property type="match status" value="1"/>
</dbReference>
<dbReference type="FunFam" id="3.40.1690.20:FF:000002">
    <property type="entry name" value="paraplegin isoform X1"/>
    <property type="match status" value="1"/>
</dbReference>
<keyword evidence="13" id="KW-0378">Hydrolase</keyword>
<feature type="compositionally biased region" description="Acidic residues" evidence="28">
    <location>
        <begin position="250"/>
        <end position="262"/>
    </location>
</feature>
<dbReference type="InterPro" id="IPR020575">
    <property type="entry name" value="Hsp90_N"/>
</dbReference>
<dbReference type="GO" id="GO:0016887">
    <property type="term" value="F:ATP hydrolysis activity"/>
    <property type="evidence" value="ECO:0007669"/>
    <property type="project" value="InterPro"/>
</dbReference>
<dbReference type="SMART" id="SM00387">
    <property type="entry name" value="HATPase_c"/>
    <property type="match status" value="1"/>
</dbReference>
<comment type="catalytic activity">
    <reaction evidence="24">
        <text>ATP + H2O = ADP + phosphate + H(+)</text>
        <dbReference type="Rhea" id="RHEA:13065"/>
        <dbReference type="ChEBI" id="CHEBI:15377"/>
        <dbReference type="ChEBI" id="CHEBI:15378"/>
        <dbReference type="ChEBI" id="CHEBI:30616"/>
        <dbReference type="ChEBI" id="CHEBI:43474"/>
        <dbReference type="ChEBI" id="CHEBI:456216"/>
    </reaction>
    <physiologicalReaction direction="left-to-right" evidence="24">
        <dbReference type="Rhea" id="RHEA:13066"/>
    </physiologicalReaction>
</comment>
<dbReference type="GO" id="GO:0004176">
    <property type="term" value="F:ATP-dependent peptidase activity"/>
    <property type="evidence" value="ECO:0007669"/>
    <property type="project" value="InterPro"/>
</dbReference>
<dbReference type="FunFam" id="3.40.50.11260:FF:000001">
    <property type="entry name" value="Heat shock protein 90 alpha"/>
    <property type="match status" value="1"/>
</dbReference>
<comment type="similarity">
    <text evidence="4">Belongs to the heat shock protein 90 family.</text>
</comment>
<dbReference type="Pfam" id="PF17862">
    <property type="entry name" value="AAA_lid_3"/>
    <property type="match status" value="1"/>
</dbReference>
<dbReference type="Pfam" id="PF01434">
    <property type="entry name" value="Peptidase_M41"/>
    <property type="match status" value="1"/>
</dbReference>
<dbReference type="SUPFAM" id="SSF54211">
    <property type="entry name" value="Ribosomal protein S5 domain 2-like"/>
    <property type="match status" value="1"/>
</dbReference>
<evidence type="ECO:0000256" key="5">
    <source>
        <dbReference type="ARBA" id="ARBA00010044"/>
    </source>
</evidence>
<dbReference type="SUPFAM" id="SSF55874">
    <property type="entry name" value="ATPase domain of HSP90 chaperone/DNA topoisomerase II/histidine kinase"/>
    <property type="match status" value="1"/>
</dbReference>
<reference evidence="32" key="2">
    <citation type="submission" date="2016-06" db="EMBL/GenBank/DDBJ databases">
        <title>The genome of a short-lived fish provides insights into sex chromosome evolution and the genetic control of aging.</title>
        <authorList>
            <person name="Reichwald K."/>
            <person name="Felder M."/>
            <person name="Petzold A."/>
            <person name="Koch P."/>
            <person name="Groth M."/>
            <person name="Platzer M."/>
        </authorList>
    </citation>
    <scope>NUCLEOTIDE SEQUENCE</scope>
    <source>
        <tissue evidence="32">Brain</tissue>
    </source>
</reference>
<dbReference type="Gene3D" id="3.40.1690.20">
    <property type="match status" value="1"/>
</dbReference>
<keyword evidence="23" id="KW-0143">Chaperone</keyword>
<comment type="similarity">
    <text evidence="5">In the C-terminal section; belongs to the peptidase M41 family.</text>
</comment>
<keyword evidence="9 29" id="KW-0812">Transmembrane</keyword>
<dbReference type="InterPro" id="IPR037219">
    <property type="entry name" value="Peptidase_M41-like"/>
</dbReference>
<dbReference type="Gene3D" id="1.10.8.60">
    <property type="match status" value="1"/>
</dbReference>
<dbReference type="Gene3D" id="1.20.58.760">
    <property type="entry name" value="Peptidase M41"/>
    <property type="match status" value="1"/>
</dbReference>
<evidence type="ECO:0000313" key="32">
    <source>
        <dbReference type="EMBL" id="SBQ69548.1"/>
    </source>
</evidence>
<feature type="compositionally biased region" description="Basic and acidic residues" evidence="28">
    <location>
        <begin position="1210"/>
        <end position="1221"/>
    </location>
</feature>
<keyword evidence="18 32" id="KW-0346">Stress response</keyword>
<evidence type="ECO:0000256" key="8">
    <source>
        <dbReference type="ARBA" id="ARBA00022670"/>
    </source>
</evidence>
<dbReference type="InterPro" id="IPR027417">
    <property type="entry name" value="P-loop_NTPase"/>
</dbReference>
<evidence type="ECO:0000259" key="30">
    <source>
        <dbReference type="SMART" id="SM00382"/>
    </source>
</evidence>
<comment type="cofactor">
    <cofactor evidence="1">
        <name>Zn(2+)</name>
        <dbReference type="ChEBI" id="CHEBI:29105"/>
    </cofactor>
</comment>
<dbReference type="InterPro" id="IPR003594">
    <property type="entry name" value="HATPase_dom"/>
</dbReference>
<evidence type="ECO:0000256" key="22">
    <source>
        <dbReference type="ARBA" id="ARBA00023136"/>
    </source>
</evidence>
<dbReference type="GO" id="GO:0140662">
    <property type="term" value="F:ATP-dependent protein folding chaperone"/>
    <property type="evidence" value="ECO:0007669"/>
    <property type="project" value="InterPro"/>
</dbReference>
<dbReference type="GO" id="GO:0034982">
    <property type="term" value="P:mitochondrial protein processing"/>
    <property type="evidence" value="ECO:0007669"/>
    <property type="project" value="TreeGrafter"/>
</dbReference>
<dbReference type="Gene3D" id="3.40.50.11260">
    <property type="match status" value="1"/>
</dbReference>
<comment type="similarity">
    <text evidence="6">In the N-terminal section; belongs to the AAA ATPase family.</text>
</comment>
<evidence type="ECO:0000256" key="20">
    <source>
        <dbReference type="ARBA" id="ARBA00023074"/>
    </source>
</evidence>
<dbReference type="PROSITE" id="PS00298">
    <property type="entry name" value="HSP90"/>
    <property type="match status" value="1"/>
</dbReference>
<dbReference type="GO" id="GO:0004222">
    <property type="term" value="F:metalloendopeptidase activity"/>
    <property type="evidence" value="ECO:0007669"/>
    <property type="project" value="InterPro"/>
</dbReference>
<dbReference type="InterPro" id="IPR005936">
    <property type="entry name" value="FtsH"/>
</dbReference>
<feature type="compositionally biased region" description="Basic and acidic residues" evidence="28">
    <location>
        <begin position="239"/>
        <end position="249"/>
    </location>
</feature>
<keyword evidence="8" id="KW-0645">Protease</keyword>
<evidence type="ECO:0000256" key="21">
    <source>
        <dbReference type="ARBA" id="ARBA00023128"/>
    </source>
</evidence>
<dbReference type="InterPro" id="IPR041569">
    <property type="entry name" value="AAA_lid_3"/>
</dbReference>
<evidence type="ECO:0000256" key="26">
    <source>
        <dbReference type="ARBA" id="ARBA00083866"/>
    </source>
</evidence>
<dbReference type="GO" id="GO:0005745">
    <property type="term" value="C:m-AAA complex"/>
    <property type="evidence" value="ECO:0007669"/>
    <property type="project" value="TreeGrafter"/>
</dbReference>
<feature type="domain" description="Histidine kinase/HSP90-like ATPase" evidence="31">
    <location>
        <begin position="34"/>
        <end position="188"/>
    </location>
</feature>
<evidence type="ECO:0000256" key="15">
    <source>
        <dbReference type="ARBA" id="ARBA00022840"/>
    </source>
</evidence>
<sequence>MPEEMHQEEEVETFAFQAEIAQLMSLIINTFYSNKEIFLRELISNASDALDKIRYESLTDPSKLDSGKDLKIDLIPNKADRTLTLIDTGIGMTKADLINNLGTIAKSGTKAFMEALQAGADISMIGQFGVGFYSAYLVAEKVTVITKHNDDEQYAWESSAGGSFTVRIDNSEPLGRGTKVILHLKEDQMEYLEEKRVKEIVKKHSQFIGYPITLFVEKERDKEVSDDEAEEEGEEKDEEKDKEKEKDEDKPEIEDVGSDEEGDHEKSSDKKKKKKKIKEKYIDQEELNKTKPLWTRNPDDITNEEYGEFYKSLTNDWEDHLAVKHFSVEGQLEFRALLFVPRRAPFDLFENKKKKNNIKLYVRRVFIMDNCDELIPEYLNFIRGVVDSEDLPLNISREMLQQSKILKVIRKNLVKKCLELFTELSEDKDNYKKLYEQFSKNIKLGIHEDSQNRKKLSELLRYYTSASGDEMVSLKDYVTRMKDNQKHIYYITGETKDQVANSAFVERLRKAGLEVIYMIEPIDEYCVQQLKEFEGKNLVSVTKEGLELPEDEEEKKKREQEDQMYRERLRTLFIIALIMSLLNSINTSGGNISWNDFVNEMLVKGEVSRVQVVPESDIVEIYLHPGAVIFGRPRLALMYRMQVANIDKFEEKLRTAEEELNIDAKDRIPVSYKRTGFFGNAIYALGMAAIGVAILWYIFRLAGMGGRDGGFSAFNQLKMAKFTIVDGKSGKGVSFKDVAGLHEAKTEVKEFVDYLKSPERYLQLGAKVPKGALLLGPPGCGKTLLAKAVATEAQVPFLAMAGSEFVEVIGGLGAARVRSLFKEARARAPCIVYIDEIDAVGKKRSTNVSGFSNTEEEQTLNQLLVEMDGMGTTDHVIVLASTNRADILDNALMRPGRLDRHIFIDLPTLQERKEIFEQHLKILKLTKPAEFYSLRLAELTPGFSGADIANICNEAALHAAREGFKSIDTFNFEYAVERVIAGSVKKSKILSKEERRVVAFHESGHALVGWLLEHTEAVLKVSIAPRTNAALGFAQILPREQFLFTKEQLFERMCMALGGRAAEALTFNRVTTGAQDDLRKVTRVAYSMVKQYGMCDGVGQVSFPETEEPGAVGRRPFSQGLQQQMDHEAKLLIARAYRRTEKLLQDNRDKLKQLAHALLEREVVNYDDIEALLGPPPHGPKKKILPQSWVEAERDKQDTGDSEPPPPPNKNREDDVNPHLV</sequence>
<dbReference type="CDD" id="cd19501">
    <property type="entry name" value="RecA-like_FtsH"/>
    <property type="match status" value="1"/>
</dbReference>
<dbReference type="Gene3D" id="3.40.50.300">
    <property type="entry name" value="P-loop containing nucleotide triphosphate hydrolases"/>
    <property type="match status" value="1"/>
</dbReference>
<feature type="coiled-coil region" evidence="27">
    <location>
        <begin position="639"/>
        <end position="666"/>
    </location>
</feature>
<evidence type="ECO:0000256" key="17">
    <source>
        <dbReference type="ARBA" id="ARBA00022989"/>
    </source>
</evidence>
<dbReference type="SUPFAM" id="SSF140990">
    <property type="entry name" value="FtsH protease domain-like"/>
    <property type="match status" value="1"/>
</dbReference>
<evidence type="ECO:0000256" key="2">
    <source>
        <dbReference type="ARBA" id="ARBA00004448"/>
    </source>
</evidence>
<evidence type="ECO:0000256" key="11">
    <source>
        <dbReference type="ARBA" id="ARBA00022741"/>
    </source>
</evidence>
<dbReference type="InterPro" id="IPR000642">
    <property type="entry name" value="Peptidase_M41"/>
</dbReference>
<dbReference type="PANTHER" id="PTHR43655:SF8">
    <property type="entry name" value="PARAPLEGIN"/>
    <property type="match status" value="1"/>
</dbReference>
<dbReference type="HAMAP" id="MF_00505">
    <property type="entry name" value="HSP90"/>
    <property type="match status" value="1"/>
</dbReference>
<dbReference type="GO" id="GO:0008270">
    <property type="term" value="F:zinc ion binding"/>
    <property type="evidence" value="ECO:0007669"/>
    <property type="project" value="InterPro"/>
</dbReference>
<dbReference type="PANTHER" id="PTHR43655">
    <property type="entry name" value="ATP-DEPENDENT PROTEASE"/>
    <property type="match status" value="1"/>
</dbReference>
<feature type="domain" description="AAA+ ATPase" evidence="30">
    <location>
        <begin position="768"/>
        <end position="908"/>
    </location>
</feature>
<evidence type="ECO:0000256" key="13">
    <source>
        <dbReference type="ARBA" id="ARBA00022801"/>
    </source>
</evidence>
<evidence type="ECO:0000256" key="23">
    <source>
        <dbReference type="ARBA" id="ARBA00023186"/>
    </source>
</evidence>
<dbReference type="Pfam" id="PF06480">
    <property type="entry name" value="FtsH_ext"/>
    <property type="match status" value="1"/>
</dbReference>
<dbReference type="EMBL" id="HAEC01001471">
    <property type="protein sequence ID" value="SBQ69548.1"/>
    <property type="molecule type" value="Transcribed_RNA"/>
</dbReference>
<dbReference type="CDD" id="cd16927">
    <property type="entry name" value="HATPase_Hsp90-like"/>
    <property type="match status" value="1"/>
</dbReference>
<keyword evidence="12" id="KW-0999">Mitochondrion inner membrane</keyword>
<evidence type="ECO:0000256" key="12">
    <source>
        <dbReference type="ARBA" id="ARBA00022792"/>
    </source>
</evidence>
<keyword evidence="17 29" id="KW-1133">Transmembrane helix</keyword>
<dbReference type="FunFam" id="3.30.230.80:FF:000001">
    <property type="entry name" value="Heat shock protein 90 alpha"/>
    <property type="match status" value="1"/>
</dbReference>
<evidence type="ECO:0000256" key="16">
    <source>
        <dbReference type="ARBA" id="ARBA00022946"/>
    </source>
</evidence>
<evidence type="ECO:0000256" key="6">
    <source>
        <dbReference type="ARBA" id="ARBA00010550"/>
    </source>
</evidence>
<evidence type="ECO:0000256" key="4">
    <source>
        <dbReference type="ARBA" id="ARBA00008239"/>
    </source>
</evidence>
<dbReference type="HAMAP" id="MF_01458">
    <property type="entry name" value="FtsH"/>
    <property type="match status" value="1"/>
</dbReference>
<dbReference type="PRINTS" id="PR00775">
    <property type="entry name" value="HEATSHOCK90"/>
</dbReference>
<comment type="subcellular location">
    <subcellularLocation>
        <location evidence="3">Cytoplasm</location>
    </subcellularLocation>
    <subcellularLocation>
        <location evidence="2">Mitochondrion inner membrane</location>
        <topology evidence="2">Multi-pass membrane protein</topology>
    </subcellularLocation>
</comment>
<organism evidence="32">
    <name type="scientific">Nothobranchius korthausae</name>
    <dbReference type="NCBI Taxonomy" id="1143690"/>
    <lineage>
        <taxon>Eukaryota</taxon>
        <taxon>Metazoa</taxon>
        <taxon>Chordata</taxon>
        <taxon>Craniata</taxon>
        <taxon>Vertebrata</taxon>
        <taxon>Euteleostomi</taxon>
        <taxon>Actinopterygii</taxon>
        <taxon>Neopterygii</taxon>
        <taxon>Teleostei</taxon>
        <taxon>Neoteleostei</taxon>
        <taxon>Acanthomorphata</taxon>
        <taxon>Ovalentaria</taxon>
        <taxon>Atherinomorphae</taxon>
        <taxon>Cyprinodontiformes</taxon>
        <taxon>Nothobranchiidae</taxon>
        <taxon>Nothobranchius</taxon>
    </lineage>
</organism>
<evidence type="ECO:0000256" key="14">
    <source>
        <dbReference type="ARBA" id="ARBA00022833"/>
    </source>
</evidence>
<gene>
    <name evidence="32" type="primary">HSP90AA1.2</name>
    <name evidence="33" type="synonym">SPG7</name>
</gene>
<dbReference type="InterPro" id="IPR020568">
    <property type="entry name" value="Ribosomal_Su5_D2-typ_SF"/>
</dbReference>
<evidence type="ECO:0000256" key="25">
    <source>
        <dbReference type="ARBA" id="ARBA00074333"/>
    </source>
</evidence>
<evidence type="ECO:0000256" key="3">
    <source>
        <dbReference type="ARBA" id="ARBA00004496"/>
    </source>
</evidence>
<dbReference type="SUPFAM" id="SSF52540">
    <property type="entry name" value="P-loop containing nucleoside triphosphate hydrolases"/>
    <property type="match status" value="1"/>
</dbReference>
<keyword evidence="19" id="KW-0482">Metalloprotease</keyword>
<evidence type="ECO:0000256" key="28">
    <source>
        <dbReference type="SAM" id="MobiDB-lite"/>
    </source>
</evidence>
<dbReference type="SMART" id="SM00382">
    <property type="entry name" value="AAA"/>
    <property type="match status" value="1"/>
</dbReference>
<keyword evidence="14" id="KW-0862">Zinc</keyword>
<dbReference type="NCBIfam" id="NF003555">
    <property type="entry name" value="PRK05218.1"/>
    <property type="match status" value="1"/>
</dbReference>
<dbReference type="InterPro" id="IPR050928">
    <property type="entry name" value="ATP-dep_Zn_Metalloprotease"/>
</dbReference>
<feature type="region of interest" description="Disordered" evidence="28">
    <location>
        <begin position="1173"/>
        <end position="1221"/>
    </location>
</feature>
<evidence type="ECO:0000256" key="1">
    <source>
        <dbReference type="ARBA" id="ARBA00001947"/>
    </source>
</evidence>
<dbReference type="FunFam" id="1.10.8.60:FF:000033">
    <property type="entry name" value="paraplegin isoform X1"/>
    <property type="match status" value="1"/>
</dbReference>
<dbReference type="Gene3D" id="3.30.230.80">
    <property type="match status" value="1"/>
</dbReference>
<dbReference type="InterPro" id="IPR001404">
    <property type="entry name" value="Hsp90_fam"/>
</dbReference>
<evidence type="ECO:0000256" key="10">
    <source>
        <dbReference type="ARBA" id="ARBA00022723"/>
    </source>
</evidence>
<keyword evidence="27" id="KW-0175">Coiled coil</keyword>
<keyword evidence="7" id="KW-0963">Cytoplasm</keyword>
<evidence type="ECO:0000256" key="7">
    <source>
        <dbReference type="ARBA" id="ARBA00022490"/>
    </source>
</evidence>
<dbReference type="EMBL" id="HAEC01003878">
    <property type="protein sequence ID" value="SBQ71955.1"/>
    <property type="molecule type" value="Transcribed_RNA"/>
</dbReference>
<dbReference type="FunFam" id="1.20.58.760:FF:000004">
    <property type="entry name" value="paraplegin isoform X1"/>
    <property type="match status" value="1"/>
</dbReference>
<name>A0A1A8GET9_9TELE</name>
<dbReference type="InterPro" id="IPR003959">
    <property type="entry name" value="ATPase_AAA_core"/>
</dbReference>
<dbReference type="AlphaFoldDB" id="A0A1A8GET9"/>
<feature type="region of interest" description="Disordered" evidence="28">
    <location>
        <begin position="219"/>
        <end position="275"/>
    </location>
</feature>
<keyword evidence="21" id="KW-0496">Mitochondrion</keyword>
<dbReference type="Pfam" id="PF00004">
    <property type="entry name" value="AAA"/>
    <property type="match status" value="1"/>
</dbReference>
<dbReference type="NCBIfam" id="TIGR01241">
    <property type="entry name" value="FtsH_fam"/>
    <property type="match status" value="1"/>
</dbReference>
<accession>A0A1A8GET9</accession>
<evidence type="ECO:0000256" key="19">
    <source>
        <dbReference type="ARBA" id="ARBA00023049"/>
    </source>
</evidence>
<protein>
    <recommendedName>
        <fullName evidence="25">Mitochondrial inner membrane m-AAA protease component paraplegin</fullName>
    </recommendedName>
    <alternativeName>
        <fullName evidence="26">Paraplegin</fullName>
    </alternativeName>
</protein>
<dbReference type="GO" id="GO:0005524">
    <property type="term" value="F:ATP binding"/>
    <property type="evidence" value="ECO:0007669"/>
    <property type="project" value="UniProtKB-KW"/>
</dbReference>
<keyword evidence="10" id="KW-0479">Metal-binding</keyword>
<dbReference type="InterPro" id="IPR036890">
    <property type="entry name" value="HATPase_C_sf"/>
</dbReference>
<evidence type="ECO:0000256" key="18">
    <source>
        <dbReference type="ARBA" id="ARBA00023016"/>
    </source>
</evidence>
<evidence type="ECO:0000256" key="9">
    <source>
        <dbReference type="ARBA" id="ARBA00022692"/>
    </source>
</evidence>
<feature type="compositionally biased region" description="Acidic residues" evidence="28">
    <location>
        <begin position="224"/>
        <end position="238"/>
    </location>
</feature>
<dbReference type="InterPro" id="IPR003593">
    <property type="entry name" value="AAA+_ATPase"/>
</dbReference>
<evidence type="ECO:0000256" key="27">
    <source>
        <dbReference type="SAM" id="Coils"/>
    </source>
</evidence>
<keyword evidence="22 29" id="KW-0472">Membrane</keyword>
<dbReference type="Gene3D" id="3.30.565.10">
    <property type="entry name" value="Histidine kinase-like ATPase, C-terminal domain"/>
    <property type="match status" value="1"/>
</dbReference>
<reference evidence="32" key="1">
    <citation type="submission" date="2016-05" db="EMBL/GenBank/DDBJ databases">
        <authorList>
            <person name="Lavstsen T."/>
            <person name="Jespersen J.S."/>
        </authorList>
    </citation>
    <scope>NUCLEOTIDE SEQUENCE</scope>
    <source>
        <tissue evidence="32">Brain</tissue>
    </source>
</reference>
<dbReference type="FunFam" id="3.30.565.10:FF:000204">
    <property type="entry name" value="Heat shock protein HSP 90-beta"/>
    <property type="match status" value="1"/>
</dbReference>
<keyword evidence="20" id="KW-0944">Nitration</keyword>
<evidence type="ECO:0000313" key="33">
    <source>
        <dbReference type="EMBL" id="SBQ71955.1"/>
    </source>
</evidence>
<keyword evidence="11" id="KW-0547">Nucleotide-binding</keyword>
<evidence type="ECO:0000256" key="29">
    <source>
        <dbReference type="SAM" id="Phobius"/>
    </source>
</evidence>
<proteinExistence type="inferred from homology"/>
<dbReference type="GO" id="GO:0051082">
    <property type="term" value="F:unfolded protein binding"/>
    <property type="evidence" value="ECO:0007669"/>
    <property type="project" value="InterPro"/>
</dbReference>
<dbReference type="FunFam" id="3.40.50.300:FF:000277">
    <property type="entry name" value="ATP-dependent zinc metalloprotease FtsH"/>
    <property type="match status" value="1"/>
</dbReference>
<dbReference type="GO" id="GO:0007005">
    <property type="term" value="P:mitochondrion organization"/>
    <property type="evidence" value="ECO:0007669"/>
    <property type="project" value="UniProtKB-ARBA"/>
</dbReference>
<dbReference type="InterPro" id="IPR011546">
    <property type="entry name" value="Pept_M41_FtsH_extracell"/>
</dbReference>
<keyword evidence="16" id="KW-0809">Transit peptide</keyword>
<dbReference type="Pfam" id="PF13589">
    <property type="entry name" value="HATPase_c_3"/>
    <property type="match status" value="1"/>
</dbReference>
<keyword evidence="15" id="KW-0067">ATP-binding</keyword>
<evidence type="ECO:0000256" key="24">
    <source>
        <dbReference type="ARBA" id="ARBA00048778"/>
    </source>
</evidence>
<dbReference type="InterPro" id="IPR019805">
    <property type="entry name" value="Heat_shock_protein_90_CS"/>
</dbReference>
<evidence type="ECO:0000259" key="31">
    <source>
        <dbReference type="SMART" id="SM00387"/>
    </source>
</evidence>
<feature type="transmembrane region" description="Helical" evidence="29">
    <location>
        <begin position="677"/>
        <end position="699"/>
    </location>
</feature>